<organism evidence="2 3">
    <name type="scientific">Pontivivens marinum</name>
    <dbReference type="NCBI Taxonomy" id="1690039"/>
    <lineage>
        <taxon>Bacteria</taxon>
        <taxon>Pseudomonadati</taxon>
        <taxon>Pseudomonadota</taxon>
        <taxon>Alphaproteobacteria</taxon>
        <taxon>Rhodobacterales</taxon>
        <taxon>Paracoccaceae</taxon>
        <taxon>Pontivivens</taxon>
    </lineage>
</organism>
<proteinExistence type="predicted"/>
<dbReference type="RefSeq" id="WP_097928513.1">
    <property type="nucleotide sequence ID" value="NZ_OCTN01000001.1"/>
</dbReference>
<evidence type="ECO:0000313" key="2">
    <source>
        <dbReference type="EMBL" id="SOH92970.1"/>
    </source>
</evidence>
<protein>
    <recommendedName>
        <fullName evidence="4">Holin-X, holin superfamily III</fullName>
    </recommendedName>
</protein>
<dbReference type="Proteomes" id="UP000220034">
    <property type="component" value="Unassembled WGS sequence"/>
</dbReference>
<name>A0A2C9CP43_9RHOB</name>
<keyword evidence="3" id="KW-1185">Reference proteome</keyword>
<keyword evidence="1" id="KW-0472">Membrane</keyword>
<gene>
    <name evidence="2" type="ORF">SAMN06273572_101823</name>
</gene>
<sequence length="118" mass="12292">MPHAMIARITAIVELKVRRAVMSAVSSVFLLVAFGFALSAGWLWLAPQIGAMSTNLVFAAAFAAMGLIVLLLARPSRPAKVQATPTPAPVAPPQPASITDDLIAAFAAGSQIGRSVRR</sequence>
<keyword evidence="1" id="KW-0812">Transmembrane</keyword>
<dbReference type="EMBL" id="OCTN01000001">
    <property type="protein sequence ID" value="SOH92970.1"/>
    <property type="molecule type" value="Genomic_DNA"/>
</dbReference>
<keyword evidence="1" id="KW-1133">Transmembrane helix</keyword>
<evidence type="ECO:0000256" key="1">
    <source>
        <dbReference type="SAM" id="Phobius"/>
    </source>
</evidence>
<feature type="transmembrane region" description="Helical" evidence="1">
    <location>
        <begin position="21"/>
        <end position="44"/>
    </location>
</feature>
<reference evidence="3" key="1">
    <citation type="submission" date="2017-09" db="EMBL/GenBank/DDBJ databases">
        <authorList>
            <person name="Varghese N."/>
            <person name="Submissions S."/>
        </authorList>
    </citation>
    <scope>NUCLEOTIDE SEQUENCE [LARGE SCALE GENOMIC DNA]</scope>
    <source>
        <strain evidence="3">C7</strain>
    </source>
</reference>
<evidence type="ECO:0008006" key="4">
    <source>
        <dbReference type="Google" id="ProtNLM"/>
    </source>
</evidence>
<dbReference type="AlphaFoldDB" id="A0A2C9CP43"/>
<accession>A0A2C9CP43</accession>
<evidence type="ECO:0000313" key="3">
    <source>
        <dbReference type="Proteomes" id="UP000220034"/>
    </source>
</evidence>
<feature type="transmembrane region" description="Helical" evidence="1">
    <location>
        <begin position="56"/>
        <end position="73"/>
    </location>
</feature>